<feature type="compositionally biased region" description="Low complexity" evidence="5">
    <location>
        <begin position="292"/>
        <end position="314"/>
    </location>
</feature>
<evidence type="ECO:0000256" key="3">
    <source>
        <dbReference type="ARBA" id="ARBA00023163"/>
    </source>
</evidence>
<dbReference type="GO" id="GO:0005524">
    <property type="term" value="F:ATP binding"/>
    <property type="evidence" value="ECO:0007669"/>
    <property type="project" value="InterPro"/>
</dbReference>
<evidence type="ECO:0000256" key="5">
    <source>
        <dbReference type="SAM" id="MobiDB-lite"/>
    </source>
</evidence>
<dbReference type="Gene3D" id="2.60.40.720">
    <property type="match status" value="1"/>
</dbReference>
<dbReference type="GO" id="GO:0005634">
    <property type="term" value="C:nucleus"/>
    <property type="evidence" value="ECO:0007669"/>
    <property type="project" value="UniProtKB-SubCell"/>
</dbReference>
<dbReference type="Pfam" id="PF00853">
    <property type="entry name" value="Runt"/>
    <property type="match status" value="1"/>
</dbReference>
<dbReference type="InterPro" id="IPR012346">
    <property type="entry name" value="p53/RUNT-type_TF_DNA-bd_sf"/>
</dbReference>
<name>S6DFU5_9BILA</name>
<evidence type="ECO:0000259" key="6">
    <source>
        <dbReference type="PROSITE" id="PS51062"/>
    </source>
</evidence>
<dbReference type="PROSITE" id="PS51062">
    <property type="entry name" value="RUNT"/>
    <property type="match status" value="1"/>
</dbReference>
<keyword evidence="4" id="KW-0539">Nucleus</keyword>
<feature type="compositionally biased region" description="Polar residues" evidence="5">
    <location>
        <begin position="529"/>
        <end position="539"/>
    </location>
</feature>
<dbReference type="InterPro" id="IPR000040">
    <property type="entry name" value="AML1_Runt"/>
</dbReference>
<feature type="compositionally biased region" description="Polar residues" evidence="5">
    <location>
        <begin position="175"/>
        <end position="190"/>
    </location>
</feature>
<dbReference type="PRINTS" id="PR00967">
    <property type="entry name" value="ONCOGENEAML1"/>
</dbReference>
<evidence type="ECO:0000313" key="7">
    <source>
        <dbReference type="EMBL" id="CDF52133.1"/>
    </source>
</evidence>
<dbReference type="SUPFAM" id="SSF49417">
    <property type="entry name" value="p53-like transcription factors"/>
    <property type="match status" value="1"/>
</dbReference>
<feature type="domain" description="Runt" evidence="6">
    <location>
        <begin position="30"/>
        <end position="158"/>
    </location>
</feature>
<gene>
    <name evidence="7" type="primary">runt</name>
</gene>
<keyword evidence="2" id="KW-0805">Transcription regulation</keyword>
<feature type="non-terminal residue" evidence="7">
    <location>
        <position position="1"/>
    </location>
</feature>
<evidence type="ECO:0000256" key="1">
    <source>
        <dbReference type="ARBA" id="ARBA00004123"/>
    </source>
</evidence>
<proteinExistence type="evidence at transcript level"/>
<reference evidence="7" key="2">
    <citation type="submission" date="2013-08" db="EMBL/GenBank/DDBJ databases">
        <title>Deciphering the onychophoran segmentation gene cascade: gene expression reveals limited involvement of pair rule gene orthologs in segmentation, but a highly conserved segment polarity gene network.</title>
        <authorList>
            <person name="Janssen R.J."/>
            <person name="Budd G.E."/>
        </authorList>
    </citation>
    <scope>NUCLEOTIDE SEQUENCE</scope>
    <source>
        <tissue evidence="7">Whole organism</tissue>
    </source>
</reference>
<feature type="region of interest" description="Disordered" evidence="5">
    <location>
        <begin position="220"/>
        <end position="250"/>
    </location>
</feature>
<dbReference type="InterPro" id="IPR008967">
    <property type="entry name" value="p53-like_TF_DNA-bd_sf"/>
</dbReference>
<evidence type="ECO:0000256" key="2">
    <source>
        <dbReference type="ARBA" id="ARBA00023015"/>
    </source>
</evidence>
<dbReference type="AlphaFoldDB" id="S6DFU5"/>
<dbReference type="PANTHER" id="PTHR11950:SF31">
    <property type="entry name" value="SEGMENTATION PROTEIN RUNT"/>
    <property type="match status" value="1"/>
</dbReference>
<accession>S6DFU5</accession>
<dbReference type="EMBL" id="HG004119">
    <property type="protein sequence ID" value="CDF52133.1"/>
    <property type="molecule type" value="mRNA"/>
</dbReference>
<feature type="region of interest" description="Disordered" evidence="5">
    <location>
        <begin position="175"/>
        <end position="206"/>
    </location>
</feature>
<sequence length="545" mass="59709">MCIFGVKHLNGSALPESPANMNDMLIAERPLSEVLSEHPGELVRTGSPNFVCSVLPSHWRSNKTLPVAFKVVALGEVTDGTIVTIRAGSDENYCAELRNATAIMKNQVAKFNDLRFVGRSGRGKSFNLTITVSTNPPQVATYNKAIKVTVDGPREPRSKTKGVWLAKAFEDWVPSESSSNHPWQQQQLRSGPTLHRPDKTPLPETHFSDHLRGLEQLRHKSEQTSLGVELVSRRGPSQSQDTSGLPPSIADPHWSAYPHYSPYLSSTLSVTRPGSAITIPAASYATEQSPATLPSSLPQPDSSLTSSQLTSNLSEHSTSPGGAADLRSDHHTVVIKGELSDRRERPVEPHASYVFSSNEQRDLSSSDQHYPVIVPRYSTSHDFRLPNPRLTDPRHVYPAAPSYTYQTPTTTVAFLPSSSSSHYLGHGGYPLLSPHGYYGSTNTPSPNVYLSPPPVLPASFLYPHLYTTPSQSQFHTNIFLHGTELRAAMDVLTQRSELSSRATLEILPSSTQSHTESSETEQQAAESRYGSSNGQSDPTSVWRPY</sequence>
<dbReference type="GO" id="GO:0000981">
    <property type="term" value="F:DNA-binding transcription factor activity, RNA polymerase II-specific"/>
    <property type="evidence" value="ECO:0007669"/>
    <property type="project" value="TreeGrafter"/>
</dbReference>
<feature type="compositionally biased region" description="Basic and acidic residues" evidence="5">
    <location>
        <begin position="195"/>
        <end position="206"/>
    </location>
</feature>
<dbReference type="FunFam" id="2.60.40.720:FF:000001">
    <property type="entry name" value="Runt-related transcription factor"/>
    <property type="match status" value="1"/>
</dbReference>
<feature type="compositionally biased region" description="Polar residues" evidence="5">
    <location>
        <begin position="235"/>
        <end position="245"/>
    </location>
</feature>
<keyword evidence="3" id="KW-0804">Transcription</keyword>
<feature type="region of interest" description="Disordered" evidence="5">
    <location>
        <begin position="505"/>
        <end position="545"/>
    </location>
</feature>
<dbReference type="InterPro" id="IPR013524">
    <property type="entry name" value="Runt_dom"/>
</dbReference>
<feature type="region of interest" description="Disordered" evidence="5">
    <location>
        <begin position="289"/>
        <end position="330"/>
    </location>
</feature>
<dbReference type="PANTHER" id="PTHR11950">
    <property type="entry name" value="RUNT RELATED"/>
    <property type="match status" value="1"/>
</dbReference>
<organism evidence="7">
    <name type="scientific">Euperipatoides kanangrensis</name>
    <dbReference type="NCBI Taxonomy" id="488523"/>
    <lineage>
        <taxon>Eukaryota</taxon>
        <taxon>Metazoa</taxon>
        <taxon>Ecdysozoa</taxon>
        <taxon>Onychophora</taxon>
        <taxon>Udeonychophora</taxon>
        <taxon>Euonychophora</taxon>
        <taxon>Peripatopsidae</taxon>
        <taxon>Euperipatoides</taxon>
    </lineage>
</organism>
<protein>
    <submittedName>
        <fullName evidence="7">Transcription factor</fullName>
    </submittedName>
</protein>
<reference evidence="7" key="1">
    <citation type="submission" date="2013-05" db="EMBL/GenBank/DDBJ databases">
        <authorList>
            <person name="Janssen R."/>
        </authorList>
    </citation>
    <scope>NUCLEOTIDE SEQUENCE</scope>
    <source>
        <tissue evidence="7">Whole organism</tissue>
    </source>
</reference>
<feature type="compositionally biased region" description="Low complexity" evidence="5">
    <location>
        <begin position="509"/>
        <end position="527"/>
    </location>
</feature>
<comment type="subcellular location">
    <subcellularLocation>
        <location evidence="1">Nucleus</location>
    </subcellularLocation>
</comment>
<evidence type="ECO:0000256" key="4">
    <source>
        <dbReference type="ARBA" id="ARBA00023242"/>
    </source>
</evidence>
<dbReference type="GO" id="GO:0000978">
    <property type="term" value="F:RNA polymerase II cis-regulatory region sequence-specific DNA binding"/>
    <property type="evidence" value="ECO:0007669"/>
    <property type="project" value="TreeGrafter"/>
</dbReference>